<feature type="non-terminal residue" evidence="1">
    <location>
        <position position="26"/>
    </location>
</feature>
<proteinExistence type="predicted"/>
<accession>A0A8X6N6D7</accession>
<comment type="caution">
    <text evidence="1">The sequence shown here is derived from an EMBL/GenBank/DDBJ whole genome shotgun (WGS) entry which is preliminary data.</text>
</comment>
<protein>
    <submittedName>
        <fullName evidence="1">Uncharacterized protein</fullName>
    </submittedName>
</protein>
<evidence type="ECO:0000313" key="2">
    <source>
        <dbReference type="Proteomes" id="UP000887013"/>
    </source>
</evidence>
<dbReference type="Proteomes" id="UP000887013">
    <property type="component" value="Unassembled WGS sequence"/>
</dbReference>
<sequence length="26" mass="2817">MIKVFEDDVEVGDDINCAVGMDSDVT</sequence>
<reference evidence="1" key="1">
    <citation type="submission" date="2020-08" db="EMBL/GenBank/DDBJ databases">
        <title>Multicomponent nature underlies the extraordinary mechanical properties of spider dragline silk.</title>
        <authorList>
            <person name="Kono N."/>
            <person name="Nakamura H."/>
            <person name="Mori M."/>
            <person name="Yoshida Y."/>
            <person name="Ohtoshi R."/>
            <person name="Malay A.D."/>
            <person name="Moran D.A.P."/>
            <person name="Tomita M."/>
            <person name="Numata K."/>
            <person name="Arakawa K."/>
        </authorList>
    </citation>
    <scope>NUCLEOTIDE SEQUENCE</scope>
</reference>
<gene>
    <name evidence="1" type="ORF">NPIL_406991</name>
</gene>
<evidence type="ECO:0000313" key="1">
    <source>
        <dbReference type="EMBL" id="GFS96800.1"/>
    </source>
</evidence>
<keyword evidence="2" id="KW-1185">Reference proteome</keyword>
<name>A0A8X6N6D7_NEPPI</name>
<dbReference type="AlphaFoldDB" id="A0A8X6N6D7"/>
<dbReference type="EMBL" id="BMAW01100789">
    <property type="protein sequence ID" value="GFS96800.1"/>
    <property type="molecule type" value="Genomic_DNA"/>
</dbReference>
<organism evidence="1 2">
    <name type="scientific">Nephila pilipes</name>
    <name type="common">Giant wood spider</name>
    <name type="synonym">Nephila maculata</name>
    <dbReference type="NCBI Taxonomy" id="299642"/>
    <lineage>
        <taxon>Eukaryota</taxon>
        <taxon>Metazoa</taxon>
        <taxon>Ecdysozoa</taxon>
        <taxon>Arthropoda</taxon>
        <taxon>Chelicerata</taxon>
        <taxon>Arachnida</taxon>
        <taxon>Araneae</taxon>
        <taxon>Araneomorphae</taxon>
        <taxon>Entelegynae</taxon>
        <taxon>Araneoidea</taxon>
        <taxon>Nephilidae</taxon>
        <taxon>Nephila</taxon>
    </lineage>
</organism>